<dbReference type="Pfam" id="PF00209">
    <property type="entry name" value="SNF"/>
    <property type="match status" value="1"/>
</dbReference>
<evidence type="ECO:0000256" key="6">
    <source>
        <dbReference type="SAM" id="Phobius"/>
    </source>
</evidence>
<dbReference type="PANTHER" id="PTHR11616">
    <property type="entry name" value="SODIUM/CHLORIDE DEPENDENT TRANSPORTER"/>
    <property type="match status" value="1"/>
</dbReference>
<evidence type="ECO:0000313" key="8">
    <source>
        <dbReference type="Proteomes" id="UP000265020"/>
    </source>
</evidence>
<dbReference type="PRINTS" id="PR00176">
    <property type="entry name" value="NANEUSMPORT"/>
</dbReference>
<keyword evidence="2" id="KW-0813">Transport</keyword>
<dbReference type="InterPro" id="IPR000175">
    <property type="entry name" value="Na/ntran_symport"/>
</dbReference>
<dbReference type="PROSITE" id="PS50267">
    <property type="entry name" value="NA_NEUROTRAN_SYMP_3"/>
    <property type="match status" value="1"/>
</dbReference>
<keyword evidence="3 6" id="KW-0812">Transmembrane</keyword>
<name>A0A3Q2DB09_CYPVA</name>
<dbReference type="AlphaFoldDB" id="A0A3Q2DB09"/>
<evidence type="ECO:0000256" key="3">
    <source>
        <dbReference type="ARBA" id="ARBA00022692"/>
    </source>
</evidence>
<sequence length="190" mass="21510">MHEEFTGICKLICCYSGGMFVFQLFDYYACNGACILFLCVFEALSMGWIFGADKLYGIIKDMTGVDANPFFKICWLYLTPLVSLVSHCLCVGSFICSLVEYQPLTFNRWYVYPSWAYVLGWVLALSSILLVPGWAFYKLATGKGTLRQVRQLSIRVCDLCRPALDDSPTQTTETELQNMGVDLLQPFMTN</sequence>
<feature type="transmembrane region" description="Helical" evidence="6">
    <location>
        <begin position="73"/>
        <end position="95"/>
    </location>
</feature>
<dbReference type="Ensembl" id="ENSCVAT00000024163.1">
    <property type="protein sequence ID" value="ENSCVAP00000015938.1"/>
    <property type="gene ID" value="ENSCVAG00000018824.1"/>
</dbReference>
<reference evidence="7" key="1">
    <citation type="submission" date="2025-08" db="UniProtKB">
        <authorList>
            <consortium name="Ensembl"/>
        </authorList>
    </citation>
    <scope>IDENTIFICATION</scope>
</reference>
<dbReference type="SUPFAM" id="SSF161070">
    <property type="entry name" value="SNF-like"/>
    <property type="match status" value="1"/>
</dbReference>
<dbReference type="GO" id="GO:0042995">
    <property type="term" value="C:cell projection"/>
    <property type="evidence" value="ECO:0007669"/>
    <property type="project" value="TreeGrafter"/>
</dbReference>
<dbReference type="PANTHER" id="PTHR11616:SF237">
    <property type="entry name" value="TRANSPORTER"/>
    <property type="match status" value="1"/>
</dbReference>
<protein>
    <submittedName>
        <fullName evidence="7">Uncharacterized protein</fullName>
    </submittedName>
</protein>
<evidence type="ECO:0000256" key="4">
    <source>
        <dbReference type="ARBA" id="ARBA00022989"/>
    </source>
</evidence>
<dbReference type="InterPro" id="IPR037272">
    <property type="entry name" value="SNS_sf"/>
</dbReference>
<evidence type="ECO:0000256" key="1">
    <source>
        <dbReference type="ARBA" id="ARBA00004141"/>
    </source>
</evidence>
<dbReference type="GO" id="GO:0005886">
    <property type="term" value="C:plasma membrane"/>
    <property type="evidence" value="ECO:0007669"/>
    <property type="project" value="TreeGrafter"/>
</dbReference>
<comment type="subcellular location">
    <subcellularLocation>
        <location evidence="1">Membrane</location>
        <topology evidence="1">Multi-pass membrane protein</topology>
    </subcellularLocation>
</comment>
<dbReference type="GeneTree" id="ENSGT00940000165006"/>
<dbReference type="GO" id="GO:0005332">
    <property type="term" value="F:gamma-aminobutyric acid:sodium:chloride symporter activity"/>
    <property type="evidence" value="ECO:0007669"/>
    <property type="project" value="TreeGrafter"/>
</dbReference>
<accession>A0A3Q2DB09</accession>
<proteinExistence type="predicted"/>
<feature type="transmembrane region" description="Helical" evidence="6">
    <location>
        <begin position="25"/>
        <end position="52"/>
    </location>
</feature>
<keyword evidence="5 6" id="KW-0472">Membrane</keyword>
<evidence type="ECO:0000313" key="7">
    <source>
        <dbReference type="Ensembl" id="ENSCVAP00000015938.1"/>
    </source>
</evidence>
<feature type="transmembrane region" description="Helical" evidence="6">
    <location>
        <begin position="115"/>
        <end position="137"/>
    </location>
</feature>
<evidence type="ECO:0000256" key="5">
    <source>
        <dbReference type="ARBA" id="ARBA00023136"/>
    </source>
</evidence>
<dbReference type="OMA" id="LWTITEG"/>
<evidence type="ECO:0000256" key="2">
    <source>
        <dbReference type="ARBA" id="ARBA00022448"/>
    </source>
</evidence>
<reference evidence="7" key="2">
    <citation type="submission" date="2025-09" db="UniProtKB">
        <authorList>
            <consortium name="Ensembl"/>
        </authorList>
    </citation>
    <scope>IDENTIFICATION</scope>
</reference>
<keyword evidence="8" id="KW-1185">Reference proteome</keyword>
<keyword evidence="4 6" id="KW-1133">Transmembrane helix</keyword>
<dbReference type="Proteomes" id="UP000265020">
    <property type="component" value="Unassembled WGS sequence"/>
</dbReference>
<organism evidence="7 8">
    <name type="scientific">Cyprinodon variegatus</name>
    <name type="common">Sheepshead minnow</name>
    <dbReference type="NCBI Taxonomy" id="28743"/>
    <lineage>
        <taxon>Eukaryota</taxon>
        <taxon>Metazoa</taxon>
        <taxon>Chordata</taxon>
        <taxon>Craniata</taxon>
        <taxon>Vertebrata</taxon>
        <taxon>Euteleostomi</taxon>
        <taxon>Actinopterygii</taxon>
        <taxon>Neopterygii</taxon>
        <taxon>Teleostei</taxon>
        <taxon>Neoteleostei</taxon>
        <taxon>Acanthomorphata</taxon>
        <taxon>Ovalentaria</taxon>
        <taxon>Atherinomorphae</taxon>
        <taxon>Cyprinodontiformes</taxon>
        <taxon>Cyprinodontidae</taxon>
        <taxon>Cyprinodon</taxon>
    </lineage>
</organism>